<feature type="coiled-coil region" evidence="1">
    <location>
        <begin position="133"/>
        <end position="180"/>
    </location>
</feature>
<gene>
    <name evidence="2" type="ORF">GN958_ATG02875</name>
</gene>
<keyword evidence="1" id="KW-0175">Coiled coil</keyword>
<dbReference type="AlphaFoldDB" id="A0A8S9V5W8"/>
<proteinExistence type="predicted"/>
<comment type="caution">
    <text evidence="2">The sequence shown here is derived from an EMBL/GenBank/DDBJ whole genome shotgun (WGS) entry which is preliminary data.</text>
</comment>
<sequence length="420" mass="48127">HPSYLPAMSRKTPRSKLLAGKGIQERFVPSRPQKLPTMKRGGSLRVGRLVSDARSSSTWDNQSSSVFVQEEERRVQEELAEMLVVKLANKEKEVEILRCKQNVVDQQFAGYDRQLQQQQEAHARVVGEMTVMNQELQRQVQLLQIECERLQVDSEAQHAAALEQRRLREKEQTQTRLNNETSQRVVQELRVERQQIANDRFALESTIQRMLQDQQAQSSSLAQLEARCAQLEDELQSAEESCQQLQEALGHEGQQRKNVEATSRKLEEEKLALEEKQRALMKTLKSTSSKVTDLERKRSELTQAENQLTEQLAALKRENGELKARRGQMSSQTKHLQARIAALESANTVQEKKLEDATTELDSARKYCRDSQFRTKQLQEEIVFLKNRKPAATDNAATFEVQDAVPETDTADDMPCWMKG</sequence>
<protein>
    <submittedName>
        <fullName evidence="2">Uncharacterized protein</fullName>
    </submittedName>
</protein>
<evidence type="ECO:0000313" key="2">
    <source>
        <dbReference type="EMBL" id="KAF4147913.1"/>
    </source>
</evidence>
<dbReference type="EMBL" id="JAACNO010000390">
    <property type="protein sequence ID" value="KAF4147913.1"/>
    <property type="molecule type" value="Genomic_DNA"/>
</dbReference>
<evidence type="ECO:0000256" key="1">
    <source>
        <dbReference type="SAM" id="Coils"/>
    </source>
</evidence>
<dbReference type="Gene3D" id="1.20.5.170">
    <property type="match status" value="1"/>
</dbReference>
<accession>A0A8S9V5W8</accession>
<name>A0A8S9V5W8_PHYIN</name>
<feature type="non-terminal residue" evidence="2">
    <location>
        <position position="1"/>
    </location>
</feature>
<dbReference type="Proteomes" id="UP000704712">
    <property type="component" value="Unassembled WGS sequence"/>
</dbReference>
<evidence type="ECO:0000313" key="3">
    <source>
        <dbReference type="Proteomes" id="UP000704712"/>
    </source>
</evidence>
<dbReference type="SUPFAM" id="SSF57997">
    <property type="entry name" value="Tropomyosin"/>
    <property type="match status" value="1"/>
</dbReference>
<feature type="coiled-coil region" evidence="1">
    <location>
        <begin position="214"/>
        <end position="360"/>
    </location>
</feature>
<organism evidence="2 3">
    <name type="scientific">Phytophthora infestans</name>
    <name type="common">Potato late blight agent</name>
    <name type="synonym">Botrytis infestans</name>
    <dbReference type="NCBI Taxonomy" id="4787"/>
    <lineage>
        <taxon>Eukaryota</taxon>
        <taxon>Sar</taxon>
        <taxon>Stramenopiles</taxon>
        <taxon>Oomycota</taxon>
        <taxon>Peronosporomycetes</taxon>
        <taxon>Peronosporales</taxon>
        <taxon>Peronosporaceae</taxon>
        <taxon>Phytophthora</taxon>
    </lineage>
</organism>
<reference evidence="2" key="1">
    <citation type="submission" date="2020-03" db="EMBL/GenBank/DDBJ databases">
        <title>Hybrid Assembly of Korean Phytophthora infestans isolates.</title>
        <authorList>
            <person name="Prokchorchik M."/>
            <person name="Lee Y."/>
            <person name="Seo J."/>
            <person name="Cho J.-H."/>
            <person name="Park Y.-E."/>
            <person name="Jang D.-C."/>
            <person name="Im J.-S."/>
            <person name="Choi J.-G."/>
            <person name="Park H.-J."/>
            <person name="Lee G.-B."/>
            <person name="Lee Y.-G."/>
            <person name="Hong S.-Y."/>
            <person name="Cho K."/>
            <person name="Sohn K.H."/>
        </authorList>
    </citation>
    <scope>NUCLEOTIDE SEQUENCE</scope>
    <source>
        <strain evidence="2">KR_2_A2</strain>
    </source>
</reference>